<dbReference type="Pfam" id="PF01558">
    <property type="entry name" value="POR"/>
    <property type="match status" value="1"/>
</dbReference>
<organism evidence="10 11">
    <name type="scientific">Fodinicurvata halophila</name>
    <dbReference type="NCBI Taxonomy" id="1419723"/>
    <lineage>
        <taxon>Bacteria</taxon>
        <taxon>Pseudomonadati</taxon>
        <taxon>Pseudomonadota</taxon>
        <taxon>Alphaproteobacteria</taxon>
        <taxon>Rhodospirillales</taxon>
        <taxon>Rhodovibrionaceae</taxon>
        <taxon>Fodinicurvata</taxon>
    </lineage>
</organism>
<dbReference type="NCBIfam" id="NF009588">
    <property type="entry name" value="PRK13029.1"/>
    <property type="match status" value="1"/>
</dbReference>
<dbReference type="InterPro" id="IPR002869">
    <property type="entry name" value="Pyrv_flavodox_OxRed_cen"/>
</dbReference>
<dbReference type="Pfam" id="PF20169">
    <property type="entry name" value="DUF6537"/>
    <property type="match status" value="1"/>
</dbReference>
<evidence type="ECO:0000259" key="9">
    <source>
        <dbReference type="Pfam" id="PF20169"/>
    </source>
</evidence>
<keyword evidence="4" id="KW-0560">Oxidoreductase</keyword>
<name>A0ABV8UJ84_9PROT</name>
<dbReference type="InterPro" id="IPR029061">
    <property type="entry name" value="THDP-binding"/>
</dbReference>
<dbReference type="InterPro" id="IPR002880">
    <property type="entry name" value="Pyrv_Fd/Flavodoxin_OxRdtase_N"/>
</dbReference>
<sequence>MPEASVRLDDKYRLESGRIFLTGTQALVRLPMMQRQRDLANQLNTACFISGYRGSPLGGLDQQLWKARGFLKENHIHFQPGVNEDLAATAVWGSQQSTLYGDANYDGVFAMWYGKGPGVDRSSDPLRHGNYAGSDRHGGVLVVAGDDHGAKSSTTAHQCELTFLDLAIPLLNPAGIQEFLDFGLYGWAMSRYSGCWIGFKAVTETVDTSASCSVDPHRIQIVEPTDFDMPEDGLNIRWPDPVLTQEERHHRYKLYAALAFARANNLNRVVLDSPKRRVGIIATGKAYLDVRQALDDLGIDEKLAHEMGLSLYKVGMSWPLDPQGVRNFCEGLDEVLVVEEKRAFVENQVKEQLYNWHTAHRPRIIGKFNRDYPDEPASPILPAYGELSPAQVARAIAALLNRHDITTSDIESHVAFLEQLDASLFSEKAPIQRLPYYCSGCPHNTSTKVPEGSRAMAGIGCHYMVQWMDRNTSTYTHMGGEGVTWVGQAPFTQTGHVFANLGDGTYYHSGTLAIRQAVAAGVNITYKLLYNDAVAMTGGQPVDGPLDPAMITRQLHGEGVQKTVVVSDEPEKYPLGTKWAPGVTVEHRDELDRIQRELRDVPGVTVLLYDQTCAAEKRRRRKRGTFPDPQKRVFINEMVCEGCGDCSVQSNCVSVQPKETEFGTKRTIDQSSCNKDFSCLKGFCPSFVTVHGGQLRKGQSAQVDPSKQKLQEVLPDPELPDLEAPYNILVTGIGGTGVVTISALLGMAAHIEGKGASLLDMAGLAQKGGAVLSHVRIAQTPEELHAVRISTGNANLILGCDNVVAAGQDTLSKVRKGHSRAVINSHETVTGDFALDSTSYRFPSQDIARVLRDVFGEEAVDFVDASHIATTLLGDSIASNLFMLGYAWQKGLIPLQQRSIEQAIELNAVAVDFNKQSFLWGRRTAHNPAEVEKTITPREDKPSVDHPQTLAELIERRAAFLKDYQNDAYAQRYRDLVERVRRTEADNVPGHEELATAVAHYAFKLMAYKDEYEVARLYSHPDFRRRLEEQFQGDYKLSIHLAPPLMAPRDPQSGHLRKKEYGPWVLGIFRVLAKMKGLRGTVFDPFGYTRERCHERQLIEDYFATAERLCENLDRDNHSLAVEIASLPDQIRGYGHIKEENIERARKQEAELMERFLAPNPVLSAAE</sequence>
<evidence type="ECO:0000256" key="1">
    <source>
        <dbReference type="ARBA" id="ARBA00022448"/>
    </source>
</evidence>
<keyword evidence="5" id="KW-0408">Iron</keyword>
<keyword evidence="2" id="KW-0004">4Fe-4S</keyword>
<dbReference type="PANTHER" id="PTHR48084">
    <property type="entry name" value="2-OXOGLUTARATE OXIDOREDUCTASE SUBUNIT KORB-RELATED"/>
    <property type="match status" value="1"/>
</dbReference>
<gene>
    <name evidence="10" type="ORF">ACFOW6_06180</name>
</gene>
<comment type="caution">
    <text evidence="10">The sequence shown here is derived from an EMBL/GenBank/DDBJ whole genome shotgun (WGS) entry which is preliminary data.</text>
</comment>
<dbReference type="SUPFAM" id="SSF52518">
    <property type="entry name" value="Thiamin diphosphate-binding fold (THDP-binding)"/>
    <property type="match status" value="2"/>
</dbReference>
<dbReference type="SUPFAM" id="SSF53323">
    <property type="entry name" value="Pyruvate-ferredoxin oxidoreductase, PFOR, domain III"/>
    <property type="match status" value="1"/>
</dbReference>
<dbReference type="InterPro" id="IPR051457">
    <property type="entry name" value="2-oxoacid:Fd_oxidoreductase"/>
</dbReference>
<keyword evidence="6" id="KW-0411">Iron-sulfur</keyword>
<keyword evidence="1" id="KW-0813">Transport</keyword>
<dbReference type="EMBL" id="JBHSCW010000003">
    <property type="protein sequence ID" value="MFC4351129.1"/>
    <property type="molecule type" value="Genomic_DNA"/>
</dbReference>
<keyword evidence="11" id="KW-1185">Reference proteome</keyword>
<dbReference type="Pfam" id="PF02775">
    <property type="entry name" value="TPP_enzyme_C"/>
    <property type="match status" value="1"/>
</dbReference>
<evidence type="ECO:0000256" key="3">
    <source>
        <dbReference type="ARBA" id="ARBA00022982"/>
    </source>
</evidence>
<dbReference type="NCBIfam" id="NF009589">
    <property type="entry name" value="PRK13030.1"/>
    <property type="match status" value="1"/>
</dbReference>
<feature type="domain" description="DUF6537" evidence="9">
    <location>
        <begin position="950"/>
        <end position="1150"/>
    </location>
</feature>
<dbReference type="Gene3D" id="3.40.920.10">
    <property type="entry name" value="Pyruvate-ferredoxin oxidoreductase, PFOR, domain III"/>
    <property type="match status" value="1"/>
</dbReference>
<dbReference type="CDD" id="cd07034">
    <property type="entry name" value="TPP_PYR_PFOR_IOR-alpha_like"/>
    <property type="match status" value="1"/>
</dbReference>
<protein>
    <submittedName>
        <fullName evidence="10">Indolepyruvate ferredoxin oxidoreductase family protein</fullName>
    </submittedName>
</protein>
<dbReference type="InterPro" id="IPR009014">
    <property type="entry name" value="Transketo_C/PFOR_II"/>
</dbReference>
<dbReference type="Proteomes" id="UP001595799">
    <property type="component" value="Unassembled WGS sequence"/>
</dbReference>
<evidence type="ECO:0000256" key="5">
    <source>
        <dbReference type="ARBA" id="ARBA00023004"/>
    </source>
</evidence>
<dbReference type="PANTHER" id="PTHR48084:SF3">
    <property type="entry name" value="SUBUNIT OF PYRUVATE:FLAVODOXIN OXIDOREDUCTASE"/>
    <property type="match status" value="1"/>
</dbReference>
<dbReference type="InterPro" id="IPR019752">
    <property type="entry name" value="Pyrv/ketoisovalerate_OxRed_cat"/>
</dbReference>
<dbReference type="RefSeq" id="WP_382421469.1">
    <property type="nucleotide sequence ID" value="NZ_JBHSCW010000003.1"/>
</dbReference>
<evidence type="ECO:0000259" key="7">
    <source>
        <dbReference type="Pfam" id="PF01558"/>
    </source>
</evidence>
<evidence type="ECO:0000256" key="4">
    <source>
        <dbReference type="ARBA" id="ARBA00023002"/>
    </source>
</evidence>
<accession>A0ABV8UJ84</accession>
<dbReference type="InterPro" id="IPR046667">
    <property type="entry name" value="DUF6537"/>
</dbReference>
<evidence type="ECO:0000313" key="11">
    <source>
        <dbReference type="Proteomes" id="UP001595799"/>
    </source>
</evidence>
<dbReference type="Gene3D" id="3.40.50.970">
    <property type="match status" value="1"/>
</dbReference>
<evidence type="ECO:0000256" key="2">
    <source>
        <dbReference type="ARBA" id="ARBA00022485"/>
    </source>
</evidence>
<evidence type="ECO:0000256" key="6">
    <source>
        <dbReference type="ARBA" id="ARBA00023014"/>
    </source>
</evidence>
<dbReference type="SUPFAM" id="SSF52922">
    <property type="entry name" value="TK C-terminal domain-like"/>
    <property type="match status" value="1"/>
</dbReference>
<evidence type="ECO:0000313" key="10">
    <source>
        <dbReference type="EMBL" id="MFC4351129.1"/>
    </source>
</evidence>
<proteinExistence type="predicted"/>
<feature type="domain" description="Thiamine pyrophosphate enzyme TPP-binding" evidence="8">
    <location>
        <begin position="458"/>
        <end position="606"/>
    </location>
</feature>
<evidence type="ECO:0000259" key="8">
    <source>
        <dbReference type="Pfam" id="PF02775"/>
    </source>
</evidence>
<keyword evidence="2" id="KW-0479">Metal-binding</keyword>
<reference evidence="11" key="1">
    <citation type="journal article" date="2019" name="Int. J. Syst. Evol. Microbiol.">
        <title>The Global Catalogue of Microorganisms (GCM) 10K type strain sequencing project: providing services to taxonomists for standard genome sequencing and annotation.</title>
        <authorList>
            <consortium name="The Broad Institute Genomics Platform"/>
            <consortium name="The Broad Institute Genome Sequencing Center for Infectious Disease"/>
            <person name="Wu L."/>
            <person name="Ma J."/>
        </authorList>
    </citation>
    <scope>NUCLEOTIDE SEQUENCE [LARGE SCALE GENOMIC DNA]</scope>
    <source>
        <strain evidence="11">CECT 8472</strain>
    </source>
</reference>
<dbReference type="InterPro" id="IPR011766">
    <property type="entry name" value="TPP_enzyme_TPP-bd"/>
</dbReference>
<feature type="domain" description="Pyruvate/ketoisovalerate oxidoreductase catalytic" evidence="7">
    <location>
        <begin position="734"/>
        <end position="918"/>
    </location>
</feature>
<keyword evidence="3" id="KW-0249">Electron transport</keyword>